<dbReference type="SMART" id="SM00752">
    <property type="entry name" value="HTTM"/>
    <property type="match status" value="1"/>
</dbReference>
<evidence type="ECO:0000256" key="6">
    <source>
        <dbReference type="ARBA" id="ARBA00023239"/>
    </source>
</evidence>
<feature type="transmembrane region" description="Helical" evidence="8">
    <location>
        <begin position="185"/>
        <end position="204"/>
    </location>
</feature>
<keyword evidence="5" id="KW-1015">Disulfide bond</keyword>
<sequence>MAKAASKNGPGKSRWSEFRARLAGWFIAYCGHDLRCLQSLDSFTALMYRPTDGAALGVARALFGLMMLIDIPEERGGGNLDFRWGDPRACRFPLVNGMEPLGYARMGVVYLVMWLGALGIALGYRFRLTCLMFVTSYWYVFVLDKSSWNNHSYLYGLLGTLFLFTDANKFLSFDAYKNRTSSQEVPFWNYFILKYQFFILYFLAGLKKMCPEWLSGYAMTNLSYHWVFLPFRSLLGPQLTDLLIVHWFGCIFDTLVVFFLIYAPTRKTATLFACAFHLMNSRLFHIGMFPWTCLTQLPLYYSVSWPRLVWKKVSFGESSGKFTKHQKPKKQTPQPPSKRRKIVTGTILLYCGLQLFLPYSHFITKGYNNWTNGLYGYSWDMIVPMRKMPEAQVFEVFGRFVSAGYR</sequence>
<reference evidence="10 11" key="1">
    <citation type="submission" date="2024-05" db="EMBL/GenBank/DDBJ databases">
        <title>Culex pipiens pipiens assembly and annotation.</title>
        <authorList>
            <person name="Alout H."/>
            <person name="Durand T."/>
        </authorList>
    </citation>
    <scope>NUCLEOTIDE SEQUENCE [LARGE SCALE GENOMIC DNA]</scope>
    <source>
        <strain evidence="10">HA-2024</strain>
        <tissue evidence="10">Whole body</tissue>
    </source>
</reference>
<feature type="transmembrane region" description="Helical" evidence="8">
    <location>
        <begin position="283"/>
        <end position="303"/>
    </location>
</feature>
<comment type="subcellular location">
    <subcellularLocation>
        <location evidence="1">Endomembrane system</location>
        <topology evidence="1">Multi-pass membrane protein</topology>
    </subcellularLocation>
</comment>
<dbReference type="Pfam" id="PF22777">
    <property type="entry name" value="VKGC_lumenal_dom"/>
    <property type="match status" value="1"/>
</dbReference>
<evidence type="ECO:0000256" key="8">
    <source>
        <dbReference type="SAM" id="Phobius"/>
    </source>
</evidence>
<comment type="caution">
    <text evidence="10">The sequence shown here is derived from an EMBL/GenBank/DDBJ whole genome shotgun (WGS) entry which is preliminary data.</text>
</comment>
<evidence type="ECO:0000256" key="7">
    <source>
        <dbReference type="SAM" id="MobiDB-lite"/>
    </source>
</evidence>
<evidence type="ECO:0000256" key="2">
    <source>
        <dbReference type="ARBA" id="ARBA00022692"/>
    </source>
</evidence>
<gene>
    <name evidence="10" type="ORF">pipiens_008794</name>
</gene>
<evidence type="ECO:0000256" key="4">
    <source>
        <dbReference type="ARBA" id="ARBA00023136"/>
    </source>
</evidence>
<keyword evidence="2 8" id="KW-0812">Transmembrane</keyword>
<dbReference type="GO" id="GO:0016829">
    <property type="term" value="F:lyase activity"/>
    <property type="evidence" value="ECO:0007669"/>
    <property type="project" value="UniProtKB-KW"/>
</dbReference>
<dbReference type="InterPro" id="IPR053935">
    <property type="entry name" value="VKGC_lumenal_dom"/>
</dbReference>
<organism evidence="10 11">
    <name type="scientific">Culex pipiens pipiens</name>
    <name type="common">Northern house mosquito</name>
    <dbReference type="NCBI Taxonomy" id="38569"/>
    <lineage>
        <taxon>Eukaryota</taxon>
        <taxon>Metazoa</taxon>
        <taxon>Ecdysozoa</taxon>
        <taxon>Arthropoda</taxon>
        <taxon>Hexapoda</taxon>
        <taxon>Insecta</taxon>
        <taxon>Pterygota</taxon>
        <taxon>Neoptera</taxon>
        <taxon>Endopterygota</taxon>
        <taxon>Diptera</taxon>
        <taxon>Nematocera</taxon>
        <taxon>Culicoidea</taxon>
        <taxon>Culicidae</taxon>
        <taxon>Culicinae</taxon>
        <taxon>Culicini</taxon>
        <taxon>Culex</taxon>
        <taxon>Culex</taxon>
    </lineage>
</organism>
<evidence type="ECO:0000259" key="9">
    <source>
        <dbReference type="SMART" id="SM00752"/>
    </source>
</evidence>
<keyword evidence="4 8" id="KW-0472">Membrane</keyword>
<dbReference type="GO" id="GO:0012505">
    <property type="term" value="C:endomembrane system"/>
    <property type="evidence" value="ECO:0007669"/>
    <property type="project" value="UniProtKB-SubCell"/>
</dbReference>
<dbReference type="InterPro" id="IPR007782">
    <property type="entry name" value="VKG_COase"/>
</dbReference>
<evidence type="ECO:0000313" key="11">
    <source>
        <dbReference type="Proteomes" id="UP001562425"/>
    </source>
</evidence>
<evidence type="ECO:0000256" key="1">
    <source>
        <dbReference type="ARBA" id="ARBA00004127"/>
    </source>
</evidence>
<feature type="transmembrane region" description="Helical" evidence="8">
    <location>
        <begin position="242"/>
        <end position="263"/>
    </location>
</feature>
<feature type="transmembrane region" description="Helical" evidence="8">
    <location>
        <begin position="108"/>
        <end position="141"/>
    </location>
</feature>
<dbReference type="Pfam" id="PF05090">
    <property type="entry name" value="HTTM"/>
    <property type="match status" value="1"/>
</dbReference>
<feature type="domain" description="HTTM-like" evidence="9">
    <location>
        <begin position="48"/>
        <end position="305"/>
    </location>
</feature>
<evidence type="ECO:0000256" key="5">
    <source>
        <dbReference type="ARBA" id="ARBA00023157"/>
    </source>
</evidence>
<dbReference type="AlphaFoldDB" id="A0ABD1DG50"/>
<keyword evidence="11" id="KW-1185">Reference proteome</keyword>
<dbReference type="PANTHER" id="PTHR12639">
    <property type="entry name" value="VITAMIN K-DEPENDENT GAMMA-CARBOXYLASE"/>
    <property type="match status" value="1"/>
</dbReference>
<protein>
    <recommendedName>
        <fullName evidence="9">HTTM-like domain-containing protein</fullName>
    </recommendedName>
</protein>
<keyword evidence="6" id="KW-0456">Lyase</keyword>
<feature type="region of interest" description="Disordered" evidence="7">
    <location>
        <begin position="319"/>
        <end position="339"/>
    </location>
</feature>
<dbReference type="Proteomes" id="UP001562425">
    <property type="component" value="Unassembled WGS sequence"/>
</dbReference>
<dbReference type="PANTHER" id="PTHR12639:SF6">
    <property type="entry name" value="VITAMIN K-DEPENDENT GAMMA-CARBOXYLASE"/>
    <property type="match status" value="1"/>
</dbReference>
<keyword evidence="3 8" id="KW-1133">Transmembrane helix</keyword>
<accession>A0ABD1DG50</accession>
<feature type="transmembrane region" description="Helical" evidence="8">
    <location>
        <begin position="153"/>
        <end position="173"/>
    </location>
</feature>
<evidence type="ECO:0000256" key="3">
    <source>
        <dbReference type="ARBA" id="ARBA00022989"/>
    </source>
</evidence>
<feature type="transmembrane region" description="Helical" evidence="8">
    <location>
        <begin position="342"/>
        <end position="362"/>
    </location>
</feature>
<evidence type="ECO:0000313" key="10">
    <source>
        <dbReference type="EMBL" id="KAL1398640.1"/>
    </source>
</evidence>
<name>A0ABD1DG50_CULPP</name>
<dbReference type="EMBL" id="JBEHCU010005822">
    <property type="protein sequence ID" value="KAL1398640.1"/>
    <property type="molecule type" value="Genomic_DNA"/>
</dbReference>
<dbReference type="InterPro" id="IPR053934">
    <property type="entry name" value="HTTM_dom"/>
</dbReference>
<proteinExistence type="predicted"/>
<dbReference type="InterPro" id="IPR011020">
    <property type="entry name" value="HTTM-like"/>
</dbReference>